<proteinExistence type="predicted"/>
<evidence type="ECO:0000313" key="2">
    <source>
        <dbReference type="Proteomes" id="UP000429232"/>
    </source>
</evidence>
<sequence length="503" mass="57383">MLAPSFVKHIDSSIAAIIGFVVVYLFTRHSGVGVSPDAIMYISTARNIHDHGTLNFFNNQPIVDFPLGYPIFLGIIYLITGVDPIMTGTALDGILFGTLILLSGIIIQAYAPKAIIYKWLMLAAILLSQALLQVYTYLWSETLFTVWILVFFFAFNNYLDKRTVSALILAAFVAAISAVIRYAGVTVIATGGLILLFDDAIPLRKRWKAIIIYSIISCSLLIANLVRNRILSGNSTGPREKSITGFADNLSYFGATIANWLTLPELLKPANIITAAAVFIILFALLIYLLIKRKANKLVTLATAFAVVYGLFIVVSSTFSRYEQINNRLLSPMYISLFIALTWWIISVPVSWKPLLKWALYLPLIAIILWTEFRLYQIDYQRYDDQYDYGMPGYTDDSWKESGMINYLKSHRQFFKTDVPIYSDAYEAVYFFTGERTVKLLPHVYFDNDIDQFYQLPHYYLIWFKDLANPELIGLKDIRQKQNLKLVMHFNDGDIYQYDVPER</sequence>
<protein>
    <recommendedName>
        <fullName evidence="3">Dolichyl-phosphate-mannose-protein mannosyltransferase</fullName>
    </recommendedName>
</protein>
<reference evidence="1 2" key="1">
    <citation type="submission" date="2020-12" db="EMBL/GenBank/DDBJ databases">
        <title>HMF7856_wgs.fasta genome submission.</title>
        <authorList>
            <person name="Kang H."/>
            <person name="Kim H."/>
            <person name="Joh K."/>
        </authorList>
    </citation>
    <scope>NUCLEOTIDE SEQUENCE [LARGE SCALE GENOMIC DNA]</scope>
    <source>
        <strain evidence="1 2">HMF7856</strain>
    </source>
</reference>
<dbReference type="AlphaFoldDB" id="A0A6I4HVV0"/>
<organism evidence="1 2">
    <name type="scientific">Mucilaginibacter ginkgonis</name>
    <dbReference type="NCBI Taxonomy" id="2682091"/>
    <lineage>
        <taxon>Bacteria</taxon>
        <taxon>Pseudomonadati</taxon>
        <taxon>Bacteroidota</taxon>
        <taxon>Sphingobacteriia</taxon>
        <taxon>Sphingobacteriales</taxon>
        <taxon>Sphingobacteriaceae</taxon>
        <taxon>Mucilaginibacter</taxon>
    </lineage>
</organism>
<dbReference type="RefSeq" id="WP_157523612.1">
    <property type="nucleotide sequence ID" value="NZ_CP066775.1"/>
</dbReference>
<accession>A0A6I4HVV0</accession>
<dbReference type="Proteomes" id="UP000429232">
    <property type="component" value="Chromosome"/>
</dbReference>
<dbReference type="EMBL" id="CP066775">
    <property type="protein sequence ID" value="QQL51037.1"/>
    <property type="molecule type" value="Genomic_DNA"/>
</dbReference>
<keyword evidence="2" id="KW-1185">Reference proteome</keyword>
<dbReference type="KEGG" id="mgik:GO620_006190"/>
<name>A0A6I4HVV0_9SPHI</name>
<evidence type="ECO:0000313" key="1">
    <source>
        <dbReference type="EMBL" id="QQL51037.1"/>
    </source>
</evidence>
<gene>
    <name evidence="1" type="ORF">GO620_006190</name>
</gene>
<evidence type="ECO:0008006" key="3">
    <source>
        <dbReference type="Google" id="ProtNLM"/>
    </source>
</evidence>